<dbReference type="PANTHER" id="PTHR23232">
    <property type="entry name" value="KRAB DOMAIN C2H2 ZINC FINGER"/>
    <property type="match status" value="1"/>
</dbReference>
<protein>
    <recommendedName>
        <fullName evidence="1">KRAB domain-containing protein</fullName>
    </recommendedName>
</protein>
<organism evidence="2 3">
    <name type="scientific">Salvator merianae</name>
    <name type="common">Argentine black and white tegu</name>
    <name type="synonym">Tupinambis merianae</name>
    <dbReference type="NCBI Taxonomy" id="96440"/>
    <lineage>
        <taxon>Eukaryota</taxon>
        <taxon>Metazoa</taxon>
        <taxon>Chordata</taxon>
        <taxon>Craniata</taxon>
        <taxon>Vertebrata</taxon>
        <taxon>Euteleostomi</taxon>
        <taxon>Lepidosauria</taxon>
        <taxon>Squamata</taxon>
        <taxon>Bifurcata</taxon>
        <taxon>Unidentata</taxon>
        <taxon>Episquamata</taxon>
        <taxon>Laterata</taxon>
        <taxon>Teiioidea</taxon>
        <taxon>Teiidae</taxon>
        <taxon>Salvator</taxon>
    </lineage>
</organism>
<dbReference type="Gene3D" id="6.10.140.140">
    <property type="match status" value="1"/>
</dbReference>
<dbReference type="InterPro" id="IPR036051">
    <property type="entry name" value="KRAB_dom_sf"/>
</dbReference>
<proteinExistence type="predicted"/>
<dbReference type="Ensembl" id="ENSSMRT00000005807.1">
    <property type="protein sequence ID" value="ENSSMRP00000004922.1"/>
    <property type="gene ID" value="ENSSMRG00000004048.1"/>
</dbReference>
<evidence type="ECO:0000313" key="3">
    <source>
        <dbReference type="Proteomes" id="UP000694421"/>
    </source>
</evidence>
<dbReference type="InterPro" id="IPR050169">
    <property type="entry name" value="Krueppel_C2H2_ZnF"/>
</dbReference>
<dbReference type="GO" id="GO:0006355">
    <property type="term" value="P:regulation of DNA-templated transcription"/>
    <property type="evidence" value="ECO:0007669"/>
    <property type="project" value="InterPro"/>
</dbReference>
<dbReference type="Pfam" id="PF01352">
    <property type="entry name" value="KRAB"/>
    <property type="match status" value="1"/>
</dbReference>
<feature type="domain" description="KRAB" evidence="1">
    <location>
        <begin position="12"/>
        <end position="64"/>
    </location>
</feature>
<name>A0A8D0DHR3_SALMN</name>
<dbReference type="PROSITE" id="PS50805">
    <property type="entry name" value="KRAB"/>
    <property type="match status" value="1"/>
</dbReference>
<evidence type="ECO:0000259" key="1">
    <source>
        <dbReference type="PROSITE" id="PS50805"/>
    </source>
</evidence>
<dbReference type="CDD" id="cd07765">
    <property type="entry name" value="KRAB_A-box"/>
    <property type="match status" value="1"/>
</dbReference>
<dbReference type="InterPro" id="IPR001909">
    <property type="entry name" value="KRAB"/>
</dbReference>
<evidence type="ECO:0000313" key="2">
    <source>
        <dbReference type="Ensembl" id="ENSSMRP00000004922.1"/>
    </source>
</evidence>
<dbReference type="OMA" id="TLYWEVV"/>
<keyword evidence="3" id="KW-1185">Reference proteome</keyword>
<dbReference type="SUPFAM" id="SSF109640">
    <property type="entry name" value="KRAB domain (Kruppel-associated box)"/>
    <property type="match status" value="1"/>
</dbReference>
<sequence>MAFAFLFFQGLVTFEEVALHFTQEEWDLLNLEQRTLYWEVVEENYRNITSLGRELFCGLLGYAL</sequence>
<dbReference type="GeneTree" id="ENSGT01140000284395"/>
<reference evidence="2" key="2">
    <citation type="submission" date="2025-09" db="UniProtKB">
        <authorList>
            <consortium name="Ensembl"/>
        </authorList>
    </citation>
    <scope>IDENTIFICATION</scope>
</reference>
<accession>A0A8D0DHR3</accession>
<dbReference type="Proteomes" id="UP000694421">
    <property type="component" value="Unplaced"/>
</dbReference>
<dbReference type="SMART" id="SM00349">
    <property type="entry name" value="KRAB"/>
    <property type="match status" value="1"/>
</dbReference>
<reference evidence="2" key="1">
    <citation type="submission" date="2025-08" db="UniProtKB">
        <authorList>
            <consortium name="Ensembl"/>
        </authorList>
    </citation>
    <scope>IDENTIFICATION</scope>
</reference>
<dbReference type="PANTHER" id="PTHR23232:SF142">
    <property type="entry name" value="GASTRULA ZINC FINGER PROTEIN XLCGF57.1-LIKE-RELATED"/>
    <property type="match status" value="1"/>
</dbReference>
<dbReference type="AlphaFoldDB" id="A0A8D0DHR3"/>